<dbReference type="InterPro" id="IPR052677">
    <property type="entry name" value="Dinucleoside_ppp_hydrolase"/>
</dbReference>
<dbReference type="STRING" id="44316.ENSEGOP00005007698"/>
<dbReference type="InterPro" id="IPR036265">
    <property type="entry name" value="HIT-like_sf"/>
</dbReference>
<dbReference type="PANTHER" id="PTHR46981:SF1">
    <property type="entry name" value="BIS(5'-ADENOSYL)-TRIPHOSPHATASE"/>
    <property type="match status" value="1"/>
</dbReference>
<comment type="caution">
    <text evidence="2">The sequence shown here is derived from an EMBL/GenBank/DDBJ whole genome shotgun (WGS) entry which is preliminary data.</text>
</comment>
<dbReference type="GO" id="GO:0032435">
    <property type="term" value="P:negative regulation of proteasomal ubiquitin-dependent protein catabolic process"/>
    <property type="evidence" value="ECO:0007669"/>
    <property type="project" value="TreeGrafter"/>
</dbReference>
<dbReference type="GO" id="GO:0047710">
    <property type="term" value="F:bis(5'-adenosyl)-triphosphatase activity"/>
    <property type="evidence" value="ECO:0007669"/>
    <property type="project" value="TreeGrafter"/>
</dbReference>
<name>A0A3L8SCB1_CHLGU</name>
<gene>
    <name evidence="2" type="ORF">DV515_00009618</name>
</gene>
<dbReference type="Pfam" id="PF01230">
    <property type="entry name" value="HIT"/>
    <property type="match status" value="1"/>
</dbReference>
<dbReference type="Gene3D" id="3.30.428.10">
    <property type="entry name" value="HIT-like"/>
    <property type="match status" value="1"/>
</dbReference>
<dbReference type="PANTHER" id="PTHR46981">
    <property type="entry name" value="BIS(5'-ADENOSYL)-TRIPHOSPHATASE"/>
    <property type="match status" value="1"/>
</dbReference>
<evidence type="ECO:0000259" key="1">
    <source>
        <dbReference type="Pfam" id="PF01230"/>
    </source>
</evidence>
<dbReference type="SUPFAM" id="SSF54197">
    <property type="entry name" value="HIT-like"/>
    <property type="match status" value="1"/>
</dbReference>
<dbReference type="GO" id="GO:0031625">
    <property type="term" value="F:ubiquitin protein ligase binding"/>
    <property type="evidence" value="ECO:0007669"/>
    <property type="project" value="TreeGrafter"/>
</dbReference>
<reference evidence="2 3" key="1">
    <citation type="journal article" date="2018" name="Proc. R. Soc. B">
        <title>A non-coding region near Follistatin controls head colour polymorphism in the Gouldian finch.</title>
        <authorList>
            <person name="Toomey M.B."/>
            <person name="Marques C.I."/>
            <person name="Andrade P."/>
            <person name="Araujo P.M."/>
            <person name="Sabatino S."/>
            <person name="Gazda M.A."/>
            <person name="Afonso S."/>
            <person name="Lopes R.J."/>
            <person name="Corbo J.C."/>
            <person name="Carneiro M."/>
        </authorList>
    </citation>
    <scope>NUCLEOTIDE SEQUENCE [LARGE SCALE GENOMIC DNA]</scope>
    <source>
        <strain evidence="2">Red01</strain>
        <tissue evidence="2">Muscle</tissue>
    </source>
</reference>
<dbReference type="GO" id="GO:0072332">
    <property type="term" value="P:intrinsic apoptotic signaling pathway by p53 class mediator"/>
    <property type="evidence" value="ECO:0007669"/>
    <property type="project" value="TreeGrafter"/>
</dbReference>
<dbReference type="EMBL" id="QUSF01000031">
    <property type="protein sequence ID" value="RLV99639.1"/>
    <property type="molecule type" value="Genomic_DNA"/>
</dbReference>
<keyword evidence="3" id="KW-1185">Reference proteome</keyword>
<dbReference type="GO" id="GO:0015964">
    <property type="term" value="P:diadenosine triphosphate catabolic process"/>
    <property type="evidence" value="ECO:0007669"/>
    <property type="project" value="TreeGrafter"/>
</dbReference>
<proteinExistence type="predicted"/>
<feature type="domain" description="HIT" evidence="1">
    <location>
        <begin position="177"/>
        <end position="234"/>
    </location>
</feature>
<evidence type="ECO:0000313" key="3">
    <source>
        <dbReference type="Proteomes" id="UP000276834"/>
    </source>
</evidence>
<dbReference type="OrthoDB" id="680339at2759"/>
<dbReference type="GO" id="GO:0005634">
    <property type="term" value="C:nucleus"/>
    <property type="evidence" value="ECO:0007669"/>
    <property type="project" value="TreeGrafter"/>
</dbReference>
<dbReference type="GO" id="GO:0006163">
    <property type="term" value="P:purine nucleotide metabolic process"/>
    <property type="evidence" value="ECO:0007669"/>
    <property type="project" value="TreeGrafter"/>
</dbReference>
<sequence>MPAKSPTLGGYKKKLKGVLLSRYSLWKTGIDDFLICLESVRIVVIQSISGARAQLDSLRGRSDPGFREQDSRLWCCLAVGMAGQGLCSAAAFGDRTPCPGSSGCPGTARAGAAAVTAAVALCGTEGLRQAGLRAPSTAGHALPQPGSTALMLDLCCELPEHREDAQGETPENLNQDVLVCPLRPVERFRDLRPEEVADLFCMAQRVGNVVEKHFCGTSLTFSIQDGPEAGQTVKAREAQHSLQGETPKPSLLQKSVPRRWCPRLAVTPALGLRLLWGQVLPQTKELALAETVLRGS</sequence>
<dbReference type="InterPro" id="IPR011146">
    <property type="entry name" value="HIT-like"/>
</dbReference>
<organism evidence="2 3">
    <name type="scientific">Chloebia gouldiae</name>
    <name type="common">Gouldian finch</name>
    <name type="synonym">Erythrura gouldiae</name>
    <dbReference type="NCBI Taxonomy" id="44316"/>
    <lineage>
        <taxon>Eukaryota</taxon>
        <taxon>Metazoa</taxon>
        <taxon>Chordata</taxon>
        <taxon>Craniata</taxon>
        <taxon>Vertebrata</taxon>
        <taxon>Euteleostomi</taxon>
        <taxon>Archelosauria</taxon>
        <taxon>Archosauria</taxon>
        <taxon>Dinosauria</taxon>
        <taxon>Saurischia</taxon>
        <taxon>Theropoda</taxon>
        <taxon>Coelurosauria</taxon>
        <taxon>Aves</taxon>
        <taxon>Neognathae</taxon>
        <taxon>Neoaves</taxon>
        <taxon>Telluraves</taxon>
        <taxon>Australaves</taxon>
        <taxon>Passeriformes</taxon>
        <taxon>Passeroidea</taxon>
        <taxon>Passeridae</taxon>
        <taxon>Chloebia</taxon>
    </lineage>
</organism>
<dbReference type="GO" id="GO:0005737">
    <property type="term" value="C:cytoplasm"/>
    <property type="evidence" value="ECO:0007669"/>
    <property type="project" value="TreeGrafter"/>
</dbReference>
<accession>A0A3L8SCB1</accession>
<dbReference type="AlphaFoldDB" id="A0A3L8SCB1"/>
<protein>
    <recommendedName>
        <fullName evidence="1">HIT domain-containing protein</fullName>
    </recommendedName>
</protein>
<evidence type="ECO:0000313" key="2">
    <source>
        <dbReference type="EMBL" id="RLV99639.1"/>
    </source>
</evidence>
<dbReference type="Proteomes" id="UP000276834">
    <property type="component" value="Unassembled WGS sequence"/>
</dbReference>
<dbReference type="GO" id="GO:0005886">
    <property type="term" value="C:plasma membrane"/>
    <property type="evidence" value="ECO:0007669"/>
    <property type="project" value="TreeGrafter"/>
</dbReference>